<gene>
    <name evidence="8" type="ORF">CXK95_12110</name>
</gene>
<dbReference type="Gene3D" id="3.30.2010.10">
    <property type="entry name" value="Metalloproteases ('zincins'), catalytic domain"/>
    <property type="match status" value="1"/>
</dbReference>
<dbReference type="Pfam" id="PF01435">
    <property type="entry name" value="Peptidase_M48"/>
    <property type="match status" value="1"/>
</dbReference>
<keyword evidence="5" id="KW-0862">Zinc</keyword>
<keyword evidence="9" id="KW-1185">Reference proteome</keyword>
<evidence type="ECO:0000256" key="4">
    <source>
        <dbReference type="ARBA" id="ARBA00022801"/>
    </source>
</evidence>
<dbReference type="PANTHER" id="PTHR22726:SF1">
    <property type="entry name" value="METALLOENDOPEPTIDASE OMA1, MITOCHONDRIAL"/>
    <property type="match status" value="1"/>
</dbReference>
<feature type="domain" description="Peptidase M48" evidence="7">
    <location>
        <begin position="133"/>
        <end position="323"/>
    </location>
</feature>
<evidence type="ECO:0000256" key="5">
    <source>
        <dbReference type="ARBA" id="ARBA00022833"/>
    </source>
</evidence>
<name>A0A8E2QCX6_9GAMM</name>
<dbReference type="EMBL" id="POUK01000004">
    <property type="protein sequence ID" value="PNF76148.1"/>
    <property type="molecule type" value="Genomic_DNA"/>
</dbReference>
<evidence type="ECO:0000313" key="8">
    <source>
        <dbReference type="EMBL" id="PNF76148.1"/>
    </source>
</evidence>
<accession>A0A8E2QCX6</accession>
<keyword evidence="2" id="KW-0645">Protease</keyword>
<comment type="cofactor">
    <cofactor evidence="1">
        <name>Zn(2+)</name>
        <dbReference type="ChEBI" id="CHEBI:29105"/>
    </cofactor>
</comment>
<evidence type="ECO:0000256" key="2">
    <source>
        <dbReference type="ARBA" id="ARBA00022670"/>
    </source>
</evidence>
<proteinExistence type="predicted"/>
<comment type="caution">
    <text evidence="8">The sequence shown here is derived from an EMBL/GenBank/DDBJ whole genome shotgun (WGS) entry which is preliminary data.</text>
</comment>
<reference evidence="8 9" key="1">
    <citation type="submission" date="2018-01" db="EMBL/GenBank/DDBJ databases">
        <title>Denitrification phenotypes of diverse strains of Pseudomonas stutzeri.</title>
        <authorList>
            <person name="Milligan D.A."/>
            <person name="Bergaust L."/>
            <person name="Bakken L.R."/>
            <person name="Frostegard A."/>
        </authorList>
    </citation>
    <scope>NUCLEOTIDE SEQUENCE [LARGE SCALE GENOMIC DNA]</scope>
    <source>
        <strain evidence="8 9">DSM 50238</strain>
    </source>
</reference>
<evidence type="ECO:0000256" key="3">
    <source>
        <dbReference type="ARBA" id="ARBA00022723"/>
    </source>
</evidence>
<dbReference type="GO" id="GO:0046872">
    <property type="term" value="F:metal ion binding"/>
    <property type="evidence" value="ECO:0007669"/>
    <property type="project" value="UniProtKB-KW"/>
</dbReference>
<evidence type="ECO:0000256" key="1">
    <source>
        <dbReference type="ARBA" id="ARBA00001947"/>
    </source>
</evidence>
<dbReference type="GO" id="GO:0016020">
    <property type="term" value="C:membrane"/>
    <property type="evidence" value="ECO:0007669"/>
    <property type="project" value="TreeGrafter"/>
</dbReference>
<dbReference type="GO" id="GO:0004222">
    <property type="term" value="F:metalloendopeptidase activity"/>
    <property type="evidence" value="ECO:0007669"/>
    <property type="project" value="InterPro"/>
</dbReference>
<dbReference type="GO" id="GO:0051603">
    <property type="term" value="P:proteolysis involved in protein catabolic process"/>
    <property type="evidence" value="ECO:0007669"/>
    <property type="project" value="TreeGrafter"/>
</dbReference>
<sequence>MRADSAWINGCCIPRCRGGMPMKRLSCVVLWFAALGGCAQIEVPKLSIVKDDPSLTLFDARFPGAASAQDRVSQQPTQSYLLQHRALGTAEHSQIDDYTNAVLKRLQRTLPGAPAEARVYVTPTTEFSAASYEDGGIYIPYKVFSALESEDELAALIAHEYAHVLLAHHKTNWLDTASGLLYSAGKMYIGQRKADLVENDLLRMLAINEAGLGLSQIGLIPGLTRAQEDEADRLGVDLMIRAGYSYVGAHKLLTRIKTWDDITRAQREARRQDYVRLFKSSDNSALAKALDGQVDKLEDQVTKLLAQWSRHHDAGETRIDSLRSYLKQHYDDANRPPLRVAEYQSVMGTSNARHFFSGLDQAHHSSLALMKQDRKSAMTYARQAERSPASSAAYSRHVLINSLTVNGRGRDAVTALEELVSGDRALYNDNLLLVEVLRKQDPERALALAQRSYDRFGEPADLLPDLITLNKQLNRNWFVMKFYGVCAAKAMAATDNALLDSCNKAKG</sequence>
<dbReference type="Proteomes" id="UP000235881">
    <property type="component" value="Unassembled WGS sequence"/>
</dbReference>
<keyword evidence="6" id="KW-0482">Metalloprotease</keyword>
<keyword evidence="4" id="KW-0378">Hydrolase</keyword>
<evidence type="ECO:0000313" key="9">
    <source>
        <dbReference type="Proteomes" id="UP000235881"/>
    </source>
</evidence>
<evidence type="ECO:0000256" key="6">
    <source>
        <dbReference type="ARBA" id="ARBA00023049"/>
    </source>
</evidence>
<dbReference type="InterPro" id="IPR001915">
    <property type="entry name" value="Peptidase_M48"/>
</dbReference>
<dbReference type="InterPro" id="IPR051156">
    <property type="entry name" value="Mito/Outer_Membr_Metalloprot"/>
</dbReference>
<dbReference type="PANTHER" id="PTHR22726">
    <property type="entry name" value="METALLOENDOPEPTIDASE OMA1"/>
    <property type="match status" value="1"/>
</dbReference>
<protein>
    <recommendedName>
        <fullName evidence="7">Peptidase M48 domain-containing protein</fullName>
    </recommendedName>
</protein>
<keyword evidence="3" id="KW-0479">Metal-binding</keyword>
<dbReference type="AlphaFoldDB" id="A0A8E2QCX6"/>
<evidence type="ECO:0000259" key="7">
    <source>
        <dbReference type="Pfam" id="PF01435"/>
    </source>
</evidence>
<organism evidence="8 9">
    <name type="scientific">Stutzerimonas degradans</name>
    <dbReference type="NCBI Taxonomy" id="2968968"/>
    <lineage>
        <taxon>Bacteria</taxon>
        <taxon>Pseudomonadati</taxon>
        <taxon>Pseudomonadota</taxon>
        <taxon>Gammaproteobacteria</taxon>
        <taxon>Pseudomonadales</taxon>
        <taxon>Pseudomonadaceae</taxon>
        <taxon>Stutzerimonas</taxon>
    </lineage>
</organism>